<feature type="compositionally biased region" description="Pro residues" evidence="1">
    <location>
        <begin position="547"/>
        <end position="556"/>
    </location>
</feature>
<feature type="region of interest" description="Disordered" evidence="1">
    <location>
        <begin position="76"/>
        <end position="95"/>
    </location>
</feature>
<keyword evidence="3" id="KW-1185">Reference proteome</keyword>
<dbReference type="AlphaFoldDB" id="A0AAN7BNM2"/>
<evidence type="ECO:0000313" key="3">
    <source>
        <dbReference type="Proteomes" id="UP001301958"/>
    </source>
</evidence>
<sequence length="592" mass="63780">MKQTFESRFLACHFYWSNSNSVRVVQTSHPSSSPRQLCNCLYYPAPQAADSTKMATKDEYEKEKEGWANIKKEYEGKKAEHEKRMSEWDRNRGERVRRSQGLGEVVLNSQILHPLYVSSDSGSRLEDGLANTLGRSGSIMDDKLSLSQNADRDRKQERKTERDNIAPSRIPVAVSRLGRKEHLPAVPSTSMMRPRRRIQTRLEVSRTGSPSRTSTLLSTDCPALGLSKDESIVPPAPPRPVPRTPSRETLANPKNLLSSSRMFLPGSMLPTTPPVTPTRVRSKGRVLDESWRTYSSSSSSVPSLSPLPSTFLVAAAATTTMTKADETTTTTYPTPRISFKAEPSCSVVSGPQAVTEEKSFWDYTPSPSPSPTKLKKVAVVAAKSFGTIRSKLSRTNLRDNKEVARVGSNNPSGSGGAPGRGQASQGTAVTSWAPGPTAPIASGDRAFGSAVIPTARNPFSSSSSSPFVSTAPAAATTTRPPMRPPRPSDAEVAFAFALVQVPTTADQDALSVPRDDPFFTNRSALRTAAAAAAPSGPASALANPSSVRPPLPPSSPERPALKKKSLVDIFLRRKQTEEKNKKKKDGGAGPSG</sequence>
<accession>A0AAN7BNM2</accession>
<feature type="compositionally biased region" description="Low complexity" evidence="1">
    <location>
        <begin position="458"/>
        <end position="480"/>
    </location>
</feature>
<feature type="region of interest" description="Disordered" evidence="1">
    <location>
        <begin position="225"/>
        <end position="251"/>
    </location>
</feature>
<organism evidence="2 3">
    <name type="scientific">Podospora fimiseda</name>
    <dbReference type="NCBI Taxonomy" id="252190"/>
    <lineage>
        <taxon>Eukaryota</taxon>
        <taxon>Fungi</taxon>
        <taxon>Dikarya</taxon>
        <taxon>Ascomycota</taxon>
        <taxon>Pezizomycotina</taxon>
        <taxon>Sordariomycetes</taxon>
        <taxon>Sordariomycetidae</taxon>
        <taxon>Sordariales</taxon>
        <taxon>Podosporaceae</taxon>
        <taxon>Podospora</taxon>
    </lineage>
</organism>
<dbReference type="EMBL" id="MU865344">
    <property type="protein sequence ID" value="KAK4226664.1"/>
    <property type="molecule type" value="Genomic_DNA"/>
</dbReference>
<feature type="compositionally biased region" description="Pro residues" evidence="1">
    <location>
        <begin position="234"/>
        <end position="243"/>
    </location>
</feature>
<feature type="region of interest" description="Disordered" evidence="1">
    <location>
        <begin position="134"/>
        <end position="170"/>
    </location>
</feature>
<protein>
    <submittedName>
        <fullName evidence="2">Uncharacterized protein</fullName>
    </submittedName>
</protein>
<gene>
    <name evidence="2" type="ORF">QBC38DRAFT_220520</name>
</gene>
<feature type="region of interest" description="Disordered" evidence="1">
    <location>
        <begin position="458"/>
        <end position="488"/>
    </location>
</feature>
<comment type="caution">
    <text evidence="2">The sequence shown here is derived from an EMBL/GenBank/DDBJ whole genome shotgun (WGS) entry which is preliminary data.</text>
</comment>
<proteinExistence type="predicted"/>
<feature type="region of interest" description="Disordered" evidence="1">
    <location>
        <begin position="529"/>
        <end position="592"/>
    </location>
</feature>
<name>A0AAN7BNM2_9PEZI</name>
<feature type="compositionally biased region" description="Basic and acidic residues" evidence="1">
    <location>
        <begin position="140"/>
        <end position="164"/>
    </location>
</feature>
<feature type="compositionally biased region" description="Basic and acidic residues" evidence="1">
    <location>
        <begin position="570"/>
        <end position="580"/>
    </location>
</feature>
<dbReference type="Proteomes" id="UP001301958">
    <property type="component" value="Unassembled WGS sequence"/>
</dbReference>
<evidence type="ECO:0000313" key="2">
    <source>
        <dbReference type="EMBL" id="KAK4226664.1"/>
    </source>
</evidence>
<evidence type="ECO:0000256" key="1">
    <source>
        <dbReference type="SAM" id="MobiDB-lite"/>
    </source>
</evidence>
<feature type="region of interest" description="Disordered" evidence="1">
    <location>
        <begin position="402"/>
        <end position="440"/>
    </location>
</feature>
<reference evidence="2" key="1">
    <citation type="journal article" date="2023" name="Mol. Phylogenet. Evol.">
        <title>Genome-scale phylogeny and comparative genomics of the fungal order Sordariales.</title>
        <authorList>
            <person name="Hensen N."/>
            <person name="Bonometti L."/>
            <person name="Westerberg I."/>
            <person name="Brannstrom I.O."/>
            <person name="Guillou S."/>
            <person name="Cros-Aarteil S."/>
            <person name="Calhoun S."/>
            <person name="Haridas S."/>
            <person name="Kuo A."/>
            <person name="Mondo S."/>
            <person name="Pangilinan J."/>
            <person name="Riley R."/>
            <person name="LaButti K."/>
            <person name="Andreopoulos B."/>
            <person name="Lipzen A."/>
            <person name="Chen C."/>
            <person name="Yan M."/>
            <person name="Daum C."/>
            <person name="Ng V."/>
            <person name="Clum A."/>
            <person name="Steindorff A."/>
            <person name="Ohm R.A."/>
            <person name="Martin F."/>
            <person name="Silar P."/>
            <person name="Natvig D.O."/>
            <person name="Lalanne C."/>
            <person name="Gautier V."/>
            <person name="Ament-Velasquez S.L."/>
            <person name="Kruys A."/>
            <person name="Hutchinson M.I."/>
            <person name="Powell A.J."/>
            <person name="Barry K."/>
            <person name="Miller A.N."/>
            <person name="Grigoriev I.V."/>
            <person name="Debuchy R."/>
            <person name="Gladieux P."/>
            <person name="Hiltunen Thoren M."/>
            <person name="Johannesson H."/>
        </authorList>
    </citation>
    <scope>NUCLEOTIDE SEQUENCE</scope>
    <source>
        <strain evidence="2">CBS 990.96</strain>
    </source>
</reference>
<feature type="compositionally biased region" description="Low complexity" evidence="1">
    <location>
        <begin position="529"/>
        <end position="546"/>
    </location>
</feature>
<reference evidence="2" key="2">
    <citation type="submission" date="2023-05" db="EMBL/GenBank/DDBJ databases">
        <authorList>
            <consortium name="Lawrence Berkeley National Laboratory"/>
            <person name="Steindorff A."/>
            <person name="Hensen N."/>
            <person name="Bonometti L."/>
            <person name="Westerberg I."/>
            <person name="Brannstrom I.O."/>
            <person name="Guillou S."/>
            <person name="Cros-Aarteil S."/>
            <person name="Calhoun S."/>
            <person name="Haridas S."/>
            <person name="Kuo A."/>
            <person name="Mondo S."/>
            <person name="Pangilinan J."/>
            <person name="Riley R."/>
            <person name="Labutti K."/>
            <person name="Andreopoulos B."/>
            <person name="Lipzen A."/>
            <person name="Chen C."/>
            <person name="Yanf M."/>
            <person name="Daum C."/>
            <person name="Ng V."/>
            <person name="Clum A."/>
            <person name="Ohm R."/>
            <person name="Martin F."/>
            <person name="Silar P."/>
            <person name="Natvig D."/>
            <person name="Lalanne C."/>
            <person name="Gautier V."/>
            <person name="Ament-Velasquez S.L."/>
            <person name="Kruys A."/>
            <person name="Hutchinson M.I."/>
            <person name="Powell A.J."/>
            <person name="Barry K."/>
            <person name="Miller A.N."/>
            <person name="Grigoriev I.V."/>
            <person name="Debuchy R."/>
            <person name="Gladieux P."/>
            <person name="Thoren M.H."/>
            <person name="Johannesson H."/>
        </authorList>
    </citation>
    <scope>NUCLEOTIDE SEQUENCE</scope>
    <source>
        <strain evidence="2">CBS 990.96</strain>
    </source>
</reference>